<name>A0A9N9JSY9_9GLOM</name>
<feature type="non-terminal residue" evidence="1">
    <location>
        <position position="1"/>
    </location>
</feature>
<organism evidence="1 2">
    <name type="scientific">Acaulospora morrowiae</name>
    <dbReference type="NCBI Taxonomy" id="94023"/>
    <lineage>
        <taxon>Eukaryota</taxon>
        <taxon>Fungi</taxon>
        <taxon>Fungi incertae sedis</taxon>
        <taxon>Mucoromycota</taxon>
        <taxon>Glomeromycotina</taxon>
        <taxon>Glomeromycetes</taxon>
        <taxon>Diversisporales</taxon>
        <taxon>Acaulosporaceae</taxon>
        <taxon>Acaulospora</taxon>
    </lineage>
</organism>
<accession>A0A9N9JSY9</accession>
<comment type="caution">
    <text evidence="1">The sequence shown here is derived from an EMBL/GenBank/DDBJ whole genome shotgun (WGS) entry which is preliminary data.</text>
</comment>
<protein>
    <submittedName>
        <fullName evidence="1">15512_t:CDS:1</fullName>
    </submittedName>
</protein>
<dbReference type="Proteomes" id="UP000789342">
    <property type="component" value="Unassembled WGS sequence"/>
</dbReference>
<sequence length="81" mass="9609">IKKSHASKPQEWRSLQEIVATVNCESRDKLFSFIQKTPLDTVEDRRKPFMLNILVPQRQLYLKLKTLVNWSENADVIRHCE</sequence>
<feature type="non-terminal residue" evidence="1">
    <location>
        <position position="81"/>
    </location>
</feature>
<dbReference type="AlphaFoldDB" id="A0A9N9JSY9"/>
<keyword evidence="2" id="KW-1185">Reference proteome</keyword>
<evidence type="ECO:0000313" key="2">
    <source>
        <dbReference type="Proteomes" id="UP000789342"/>
    </source>
</evidence>
<dbReference type="OrthoDB" id="205099at2759"/>
<dbReference type="EMBL" id="CAJVPV010062723">
    <property type="protein sequence ID" value="CAG8792206.1"/>
    <property type="molecule type" value="Genomic_DNA"/>
</dbReference>
<evidence type="ECO:0000313" key="1">
    <source>
        <dbReference type="EMBL" id="CAG8792206.1"/>
    </source>
</evidence>
<reference evidence="1" key="1">
    <citation type="submission" date="2021-06" db="EMBL/GenBank/DDBJ databases">
        <authorList>
            <person name="Kallberg Y."/>
            <person name="Tangrot J."/>
            <person name="Rosling A."/>
        </authorList>
    </citation>
    <scope>NUCLEOTIDE SEQUENCE</scope>
    <source>
        <strain evidence="1">CL551</strain>
    </source>
</reference>
<proteinExistence type="predicted"/>
<gene>
    <name evidence="1" type="ORF">AMORRO_LOCUS18249</name>
</gene>